<evidence type="ECO:0000313" key="1">
    <source>
        <dbReference type="EMBL" id="HGG00189.1"/>
    </source>
</evidence>
<accession>A0A7C3ZUE2</accession>
<sequence>MPVKSVAEVFGNVWNSGAVTGSDREILRYAFLQERLSEEDYAAVDRLLHAIRRGWLQMV</sequence>
<name>A0A7C3ZUE2_9CYAN</name>
<protein>
    <submittedName>
        <fullName evidence="1">Uncharacterized protein</fullName>
    </submittedName>
</protein>
<dbReference type="AlphaFoldDB" id="A0A7C3ZUE2"/>
<reference evidence="1" key="1">
    <citation type="journal article" date="2020" name="mSystems">
        <title>Genome- and Community-Level Interaction Insights into Carbon Utilization and Element Cycling Functions of Hydrothermarchaeota in Hydrothermal Sediment.</title>
        <authorList>
            <person name="Zhou Z."/>
            <person name="Liu Y."/>
            <person name="Xu W."/>
            <person name="Pan J."/>
            <person name="Luo Z.H."/>
            <person name="Li M."/>
        </authorList>
    </citation>
    <scope>NUCLEOTIDE SEQUENCE [LARGE SCALE GENOMIC DNA]</scope>
    <source>
        <strain evidence="1">SpSt-374</strain>
    </source>
</reference>
<organism evidence="1">
    <name type="scientific">Planktothricoides sp. SpSt-374</name>
    <dbReference type="NCBI Taxonomy" id="2282167"/>
    <lineage>
        <taxon>Bacteria</taxon>
        <taxon>Bacillati</taxon>
        <taxon>Cyanobacteriota</taxon>
        <taxon>Cyanophyceae</taxon>
        <taxon>Oscillatoriophycideae</taxon>
        <taxon>Oscillatoriales</taxon>
        <taxon>Oscillatoriaceae</taxon>
        <taxon>Planktothricoides</taxon>
    </lineage>
</organism>
<comment type="caution">
    <text evidence="1">The sequence shown here is derived from an EMBL/GenBank/DDBJ whole genome shotgun (WGS) entry which is preliminary data.</text>
</comment>
<gene>
    <name evidence="1" type="ORF">ENR15_05880</name>
</gene>
<dbReference type="EMBL" id="DSPX01000056">
    <property type="protein sequence ID" value="HGG00189.1"/>
    <property type="molecule type" value="Genomic_DNA"/>
</dbReference>
<proteinExistence type="predicted"/>